<dbReference type="Gene3D" id="1.10.10.10">
    <property type="entry name" value="Winged helix-like DNA-binding domain superfamily/Winged helix DNA-binding domain"/>
    <property type="match status" value="1"/>
</dbReference>
<dbReference type="EMBL" id="CP017147">
    <property type="protein sequence ID" value="AOO82227.1"/>
    <property type="molecule type" value="Genomic_DNA"/>
</dbReference>
<dbReference type="RefSeq" id="WP_069691437.1">
    <property type="nucleotide sequence ID" value="NZ_CP017147.1"/>
</dbReference>
<dbReference type="SUPFAM" id="SSF46785">
    <property type="entry name" value="Winged helix' DNA-binding domain"/>
    <property type="match status" value="1"/>
</dbReference>
<sequence length="87" mass="9496">MTVAGAEQTALLRVLTPENRRLLNLIYSEKPSSVGALCKLASRAQPNVSRALAALEEAGLVRMVGARPKRPELAARFIVIDLLDEER</sequence>
<keyword evidence="2" id="KW-1185">Reference proteome</keyword>
<accession>A0A1D7U4C6</accession>
<evidence type="ECO:0000313" key="2">
    <source>
        <dbReference type="Proteomes" id="UP000094969"/>
    </source>
</evidence>
<protein>
    <submittedName>
        <fullName evidence="1">Uncharacterized protein</fullName>
    </submittedName>
</protein>
<dbReference type="KEGG" id="bvv:BHK69_18855"/>
<evidence type="ECO:0000313" key="1">
    <source>
        <dbReference type="EMBL" id="AOO82227.1"/>
    </source>
</evidence>
<dbReference type="OrthoDB" id="8449527at2"/>
<dbReference type="Pfam" id="PF25212">
    <property type="entry name" value="HVO_A0114"/>
    <property type="match status" value="1"/>
</dbReference>
<name>A0A1D7U4C6_9HYPH</name>
<organism evidence="1 2">
    <name type="scientific">Bosea vaviloviae</name>
    <dbReference type="NCBI Taxonomy" id="1526658"/>
    <lineage>
        <taxon>Bacteria</taxon>
        <taxon>Pseudomonadati</taxon>
        <taxon>Pseudomonadota</taxon>
        <taxon>Alphaproteobacteria</taxon>
        <taxon>Hyphomicrobiales</taxon>
        <taxon>Boseaceae</taxon>
        <taxon>Bosea</taxon>
    </lineage>
</organism>
<gene>
    <name evidence="1" type="ORF">BHK69_18855</name>
</gene>
<dbReference type="InterPro" id="IPR036388">
    <property type="entry name" value="WH-like_DNA-bd_sf"/>
</dbReference>
<proteinExistence type="predicted"/>
<dbReference type="Proteomes" id="UP000094969">
    <property type="component" value="Chromosome"/>
</dbReference>
<dbReference type="InterPro" id="IPR036390">
    <property type="entry name" value="WH_DNA-bd_sf"/>
</dbReference>
<dbReference type="AlphaFoldDB" id="A0A1D7U4C6"/>
<reference evidence="1 2" key="1">
    <citation type="journal article" date="2015" name="Antonie Van Leeuwenhoek">
        <title>Bosea vaviloviae sp. nov., a new species of slow-growing rhizobia isolated from nodules of the relict species Vavilovia formosa (Stev.) Fed.</title>
        <authorList>
            <person name="Safronova V.I."/>
            <person name="Kuznetsova I.G."/>
            <person name="Sazanova A.L."/>
            <person name="Kimeklis A.K."/>
            <person name="Belimov A.A."/>
            <person name="Andronov E.E."/>
            <person name="Pinaev A.G."/>
            <person name="Chizhevskaya E.P."/>
            <person name="Pukhaev A.R."/>
            <person name="Popov K.P."/>
            <person name="Willems A."/>
            <person name="Tikhonovich I.A."/>
        </authorList>
    </citation>
    <scope>NUCLEOTIDE SEQUENCE [LARGE SCALE GENOMIC DNA]</scope>
    <source>
        <strain evidence="1 2">Vaf18</strain>
    </source>
</reference>